<feature type="region of interest" description="Disordered" evidence="1">
    <location>
        <begin position="174"/>
        <end position="262"/>
    </location>
</feature>
<sequence>LCAKNLSKKDFFRLPDPFAKILVEGSGQCHSTDFCKSTLDPKWNQHYDLFVGRQDSIIISIWNHRKIHKKQGAGFLGWVRLQAHAIQRLKDTGFTRLDLCRQNADDPDNIRGQLVISITSRDRTNSSHLGAVVDSRQISQALQDPNDLPDGWEERTSTSGRVYFVNHLNRATQWDRPTRPASEYISPQFSNDAGGNSGIGQTGGSSGNSGDNSHQPPSGNRHSHHGRATTATRVGGPPLPRTDKGTKTEDKSGDNPPGCGTI</sequence>
<comment type="caution">
    <text evidence="4">The sequence shown here is derived from an EMBL/GenBank/DDBJ whole genome shotgun (WGS) entry which is preliminary data.</text>
</comment>
<proteinExistence type="predicted"/>
<dbReference type="EMBL" id="MRZV01001584">
    <property type="protein sequence ID" value="PIK36976.1"/>
    <property type="molecule type" value="Genomic_DNA"/>
</dbReference>
<evidence type="ECO:0000313" key="5">
    <source>
        <dbReference type="Proteomes" id="UP000230750"/>
    </source>
</evidence>
<dbReference type="STRING" id="307972.A0A2G8JMI1"/>
<feature type="compositionally biased region" description="Basic and acidic residues" evidence="1">
    <location>
        <begin position="241"/>
        <end position="253"/>
    </location>
</feature>
<dbReference type="InterPro" id="IPR000008">
    <property type="entry name" value="C2_dom"/>
</dbReference>
<feature type="compositionally biased region" description="Gly residues" evidence="1">
    <location>
        <begin position="195"/>
        <end position="207"/>
    </location>
</feature>
<dbReference type="PROSITE" id="PS50020">
    <property type="entry name" value="WW_DOMAIN_2"/>
    <property type="match status" value="1"/>
</dbReference>
<keyword evidence="5" id="KW-1185">Reference proteome</keyword>
<dbReference type="SMART" id="SM00239">
    <property type="entry name" value="C2"/>
    <property type="match status" value="1"/>
</dbReference>
<dbReference type="SUPFAM" id="SSF49562">
    <property type="entry name" value="C2 domain (Calcium/lipid-binding domain, CaLB)"/>
    <property type="match status" value="1"/>
</dbReference>
<dbReference type="Pfam" id="PF00168">
    <property type="entry name" value="C2"/>
    <property type="match status" value="1"/>
</dbReference>
<evidence type="ECO:0008006" key="6">
    <source>
        <dbReference type="Google" id="ProtNLM"/>
    </source>
</evidence>
<dbReference type="InterPro" id="IPR036020">
    <property type="entry name" value="WW_dom_sf"/>
</dbReference>
<dbReference type="SUPFAM" id="SSF51045">
    <property type="entry name" value="WW domain"/>
    <property type="match status" value="1"/>
</dbReference>
<feature type="non-terminal residue" evidence="4">
    <location>
        <position position="1"/>
    </location>
</feature>
<dbReference type="AlphaFoldDB" id="A0A2G8JMI1"/>
<evidence type="ECO:0000259" key="3">
    <source>
        <dbReference type="PROSITE" id="PS50020"/>
    </source>
</evidence>
<reference evidence="4 5" key="1">
    <citation type="journal article" date="2017" name="PLoS Biol.">
        <title>The sea cucumber genome provides insights into morphological evolution and visceral regeneration.</title>
        <authorList>
            <person name="Zhang X."/>
            <person name="Sun L."/>
            <person name="Yuan J."/>
            <person name="Sun Y."/>
            <person name="Gao Y."/>
            <person name="Zhang L."/>
            <person name="Li S."/>
            <person name="Dai H."/>
            <person name="Hamel J.F."/>
            <person name="Liu C."/>
            <person name="Yu Y."/>
            <person name="Liu S."/>
            <person name="Lin W."/>
            <person name="Guo K."/>
            <person name="Jin S."/>
            <person name="Xu P."/>
            <person name="Storey K.B."/>
            <person name="Huan P."/>
            <person name="Zhang T."/>
            <person name="Zhou Y."/>
            <person name="Zhang J."/>
            <person name="Lin C."/>
            <person name="Li X."/>
            <person name="Xing L."/>
            <person name="Huo D."/>
            <person name="Sun M."/>
            <person name="Wang L."/>
            <person name="Mercier A."/>
            <person name="Li F."/>
            <person name="Yang H."/>
            <person name="Xiang J."/>
        </authorList>
    </citation>
    <scope>NUCLEOTIDE SEQUENCE [LARGE SCALE GENOMIC DNA]</scope>
    <source>
        <strain evidence="4">Shaxun</strain>
        <tissue evidence="4">Muscle</tissue>
    </source>
</reference>
<feature type="domain" description="C2" evidence="2">
    <location>
        <begin position="1"/>
        <end position="99"/>
    </location>
</feature>
<gene>
    <name evidence="4" type="ORF">BSL78_26191</name>
</gene>
<dbReference type="PROSITE" id="PS50004">
    <property type="entry name" value="C2"/>
    <property type="match status" value="1"/>
</dbReference>
<evidence type="ECO:0000313" key="4">
    <source>
        <dbReference type="EMBL" id="PIK36976.1"/>
    </source>
</evidence>
<dbReference type="Gene3D" id="2.20.70.10">
    <property type="match status" value="1"/>
</dbReference>
<protein>
    <recommendedName>
        <fullName evidence="6">E3 ubiquitin-protein ligase SMURF2</fullName>
    </recommendedName>
</protein>
<dbReference type="Pfam" id="PF00397">
    <property type="entry name" value="WW"/>
    <property type="match status" value="1"/>
</dbReference>
<evidence type="ECO:0000256" key="1">
    <source>
        <dbReference type="SAM" id="MobiDB-lite"/>
    </source>
</evidence>
<dbReference type="InterPro" id="IPR035892">
    <property type="entry name" value="C2_domain_sf"/>
</dbReference>
<dbReference type="SMART" id="SM00456">
    <property type="entry name" value="WW"/>
    <property type="match status" value="1"/>
</dbReference>
<dbReference type="PROSITE" id="PS01159">
    <property type="entry name" value="WW_DOMAIN_1"/>
    <property type="match status" value="1"/>
</dbReference>
<feature type="domain" description="WW" evidence="3">
    <location>
        <begin position="146"/>
        <end position="179"/>
    </location>
</feature>
<accession>A0A2G8JMI1</accession>
<evidence type="ECO:0000259" key="2">
    <source>
        <dbReference type="PROSITE" id="PS50004"/>
    </source>
</evidence>
<dbReference type="Gene3D" id="2.60.40.150">
    <property type="entry name" value="C2 domain"/>
    <property type="match status" value="1"/>
</dbReference>
<dbReference type="InterPro" id="IPR001202">
    <property type="entry name" value="WW_dom"/>
</dbReference>
<dbReference type="CDD" id="cd08382">
    <property type="entry name" value="C2_Smurf-like"/>
    <property type="match status" value="1"/>
</dbReference>
<organism evidence="4 5">
    <name type="scientific">Stichopus japonicus</name>
    <name type="common">Sea cucumber</name>
    <dbReference type="NCBI Taxonomy" id="307972"/>
    <lineage>
        <taxon>Eukaryota</taxon>
        <taxon>Metazoa</taxon>
        <taxon>Echinodermata</taxon>
        <taxon>Eleutherozoa</taxon>
        <taxon>Echinozoa</taxon>
        <taxon>Holothuroidea</taxon>
        <taxon>Aspidochirotacea</taxon>
        <taxon>Aspidochirotida</taxon>
        <taxon>Stichopodidae</taxon>
        <taxon>Apostichopus</taxon>
    </lineage>
</organism>
<dbReference type="OrthoDB" id="8068875at2759"/>
<dbReference type="FunFam" id="2.60.40.150:FF:000024">
    <property type="entry name" value="E3 ubiquitin-protein ligase"/>
    <property type="match status" value="1"/>
</dbReference>
<dbReference type="CDD" id="cd00201">
    <property type="entry name" value="WW"/>
    <property type="match status" value="1"/>
</dbReference>
<name>A0A2G8JMI1_STIJA</name>
<dbReference type="Proteomes" id="UP000230750">
    <property type="component" value="Unassembled WGS sequence"/>
</dbReference>